<evidence type="ECO:0000313" key="5">
    <source>
        <dbReference type="Proteomes" id="UP000653472"/>
    </source>
</evidence>
<evidence type="ECO:0000256" key="1">
    <source>
        <dbReference type="SAM" id="MobiDB-lite"/>
    </source>
</evidence>
<feature type="region of interest" description="Disordered" evidence="1">
    <location>
        <begin position="87"/>
        <end position="192"/>
    </location>
</feature>
<dbReference type="InterPro" id="IPR025392">
    <property type="entry name" value="DUF4124"/>
</dbReference>
<keyword evidence="2" id="KW-0732">Signal</keyword>
<gene>
    <name evidence="4" type="ORF">G7Y82_04400</name>
</gene>
<dbReference type="Pfam" id="PF13511">
    <property type="entry name" value="DUF4124"/>
    <property type="match status" value="1"/>
</dbReference>
<dbReference type="RefSeq" id="WP_168146804.1">
    <property type="nucleotide sequence ID" value="NZ_JAAVXB010000002.1"/>
</dbReference>
<keyword evidence="5" id="KW-1185">Reference proteome</keyword>
<feature type="domain" description="DUF4124" evidence="3">
    <location>
        <begin position="9"/>
        <end position="45"/>
    </location>
</feature>
<protein>
    <submittedName>
        <fullName evidence="4">DUF4124 domain-containing protein</fullName>
    </submittedName>
</protein>
<evidence type="ECO:0000256" key="2">
    <source>
        <dbReference type="SAM" id="SignalP"/>
    </source>
</evidence>
<feature type="compositionally biased region" description="Polar residues" evidence="1">
    <location>
        <begin position="132"/>
        <end position="142"/>
    </location>
</feature>
<sequence length="227" mass="24939">MSRIIVACACLLLSSQALAQTVYKCKNANGTMSFQQSRCSSAKGQVSAAFTGRGGMATVDSSAAADTERYERMRSAKRQARARQDVEWAESTMTESAIAQRNRDEEDARRARISAGSLTHRGMHTVPRAEFPNSSATWQKETPPTWDDEDGGRRRAANIPPSPPDDSLQESDRHSFVDANGNTYTPNDNGYFSATGGGQFYDKGNNRYYSPQNGAICTQQLNEMNCQ</sequence>
<name>A0A970B3R6_9GAMM</name>
<feature type="chain" id="PRO_5037034148" evidence="2">
    <location>
        <begin position="20"/>
        <end position="227"/>
    </location>
</feature>
<feature type="compositionally biased region" description="Polar residues" evidence="1">
    <location>
        <begin position="180"/>
        <end position="192"/>
    </location>
</feature>
<evidence type="ECO:0000259" key="3">
    <source>
        <dbReference type="Pfam" id="PF13511"/>
    </source>
</evidence>
<proteinExistence type="predicted"/>
<feature type="compositionally biased region" description="Basic and acidic residues" evidence="1">
    <location>
        <begin position="101"/>
        <end position="110"/>
    </location>
</feature>
<dbReference type="AlphaFoldDB" id="A0A970B3R6"/>
<reference evidence="4" key="1">
    <citation type="submission" date="2020-03" db="EMBL/GenBank/DDBJ databases">
        <title>Solimonas marina sp. nov., isolated from deep seawater of the Pacific Ocean.</title>
        <authorList>
            <person name="Liu X."/>
            <person name="Lai Q."/>
            <person name="Sun F."/>
            <person name="Gai Y."/>
            <person name="Li G."/>
            <person name="Shao Z."/>
        </authorList>
    </citation>
    <scope>NUCLEOTIDE SEQUENCE</scope>
    <source>
        <strain evidence="4">C16B3</strain>
    </source>
</reference>
<comment type="caution">
    <text evidence="4">The sequence shown here is derived from an EMBL/GenBank/DDBJ whole genome shotgun (WGS) entry which is preliminary data.</text>
</comment>
<accession>A0A970B3R6</accession>
<organism evidence="4 5">
    <name type="scientific">Solimonas marina</name>
    <dbReference type="NCBI Taxonomy" id="2714601"/>
    <lineage>
        <taxon>Bacteria</taxon>
        <taxon>Pseudomonadati</taxon>
        <taxon>Pseudomonadota</taxon>
        <taxon>Gammaproteobacteria</taxon>
        <taxon>Nevskiales</taxon>
        <taxon>Nevskiaceae</taxon>
        <taxon>Solimonas</taxon>
    </lineage>
</organism>
<dbReference type="EMBL" id="JAAVXB010000002">
    <property type="protein sequence ID" value="NKF21547.1"/>
    <property type="molecule type" value="Genomic_DNA"/>
</dbReference>
<feature type="signal peptide" evidence="2">
    <location>
        <begin position="1"/>
        <end position="19"/>
    </location>
</feature>
<evidence type="ECO:0000313" key="4">
    <source>
        <dbReference type="EMBL" id="NKF21547.1"/>
    </source>
</evidence>
<dbReference type="Proteomes" id="UP000653472">
    <property type="component" value="Unassembled WGS sequence"/>
</dbReference>